<dbReference type="InterPro" id="IPR043128">
    <property type="entry name" value="Rev_trsase/Diguanyl_cyclase"/>
</dbReference>
<dbReference type="InterPro" id="IPR050469">
    <property type="entry name" value="Diguanylate_Cyclase"/>
</dbReference>
<feature type="domain" description="GGDEF" evidence="1">
    <location>
        <begin position="30"/>
        <end position="162"/>
    </location>
</feature>
<evidence type="ECO:0000259" key="1">
    <source>
        <dbReference type="PROSITE" id="PS50887"/>
    </source>
</evidence>
<proteinExistence type="predicted"/>
<protein>
    <submittedName>
        <fullName evidence="2">GGDEF domain-containing protein</fullName>
    </submittedName>
</protein>
<dbReference type="EMBL" id="JACOOT010000009">
    <property type="protein sequence ID" value="MBC5650266.1"/>
    <property type="molecule type" value="Genomic_DNA"/>
</dbReference>
<dbReference type="PROSITE" id="PS50887">
    <property type="entry name" value="GGDEF"/>
    <property type="match status" value="1"/>
</dbReference>
<organism evidence="2 3">
    <name type="scientific">Blautia segnis</name>
    <dbReference type="NCBI Taxonomy" id="2763030"/>
    <lineage>
        <taxon>Bacteria</taxon>
        <taxon>Bacillati</taxon>
        <taxon>Bacillota</taxon>
        <taxon>Clostridia</taxon>
        <taxon>Lachnospirales</taxon>
        <taxon>Lachnospiraceae</taxon>
        <taxon>Blautia</taxon>
    </lineage>
</organism>
<dbReference type="GO" id="GO:0052621">
    <property type="term" value="F:diguanylate cyclase activity"/>
    <property type="evidence" value="ECO:0007669"/>
    <property type="project" value="TreeGrafter"/>
</dbReference>
<reference evidence="2 3" key="1">
    <citation type="submission" date="2020-08" db="EMBL/GenBank/DDBJ databases">
        <title>Genome public.</title>
        <authorList>
            <person name="Liu C."/>
            <person name="Sun Q."/>
        </authorList>
    </citation>
    <scope>NUCLEOTIDE SEQUENCE [LARGE SCALE GENOMIC DNA]</scope>
    <source>
        <strain evidence="2 3">BX17</strain>
    </source>
</reference>
<dbReference type="CDD" id="cd01949">
    <property type="entry name" value="GGDEF"/>
    <property type="match status" value="1"/>
</dbReference>
<dbReference type="SUPFAM" id="SSF55073">
    <property type="entry name" value="Nucleotide cyclase"/>
    <property type="match status" value="1"/>
</dbReference>
<evidence type="ECO:0000313" key="3">
    <source>
        <dbReference type="Proteomes" id="UP000652847"/>
    </source>
</evidence>
<comment type="caution">
    <text evidence="2">The sequence shown here is derived from an EMBL/GenBank/DDBJ whole genome shotgun (WGS) entry which is preliminary data.</text>
</comment>
<accession>A0A8I0AHN2</accession>
<dbReference type="AlphaFoldDB" id="A0A8I0AHN2"/>
<dbReference type="PANTHER" id="PTHR45138">
    <property type="entry name" value="REGULATORY COMPONENTS OF SENSORY TRANSDUCTION SYSTEM"/>
    <property type="match status" value="1"/>
</dbReference>
<dbReference type="Gene3D" id="3.30.70.270">
    <property type="match status" value="1"/>
</dbReference>
<name>A0A8I0AHN2_9FIRM</name>
<dbReference type="InterPro" id="IPR029787">
    <property type="entry name" value="Nucleotide_cyclase"/>
</dbReference>
<sequence>MGLSAIDFLTGILNRRAFQKSVEDEMYKKTPGVFIFIDVDNFKSYNDIYGHNNRDFCLKHFAETMKKCFPAESIIGRYGGDEFVVYLKNLTLEEVQNYMADFQRMISHLTLPTGEQVQLSASAGGAAFPDQGEDFISLCRNADSALYNVKQNGKAAFKMKEK</sequence>
<dbReference type="InterPro" id="IPR000160">
    <property type="entry name" value="GGDEF_dom"/>
</dbReference>
<evidence type="ECO:0000313" key="2">
    <source>
        <dbReference type="EMBL" id="MBC5650266.1"/>
    </source>
</evidence>
<dbReference type="Proteomes" id="UP000652847">
    <property type="component" value="Unassembled WGS sequence"/>
</dbReference>
<keyword evidence="3" id="KW-1185">Reference proteome</keyword>
<dbReference type="NCBIfam" id="TIGR00254">
    <property type="entry name" value="GGDEF"/>
    <property type="match status" value="1"/>
</dbReference>
<dbReference type="Pfam" id="PF00990">
    <property type="entry name" value="GGDEF"/>
    <property type="match status" value="1"/>
</dbReference>
<dbReference type="PANTHER" id="PTHR45138:SF9">
    <property type="entry name" value="DIGUANYLATE CYCLASE DGCM-RELATED"/>
    <property type="match status" value="1"/>
</dbReference>
<dbReference type="RefSeq" id="WP_186900955.1">
    <property type="nucleotide sequence ID" value="NZ_JACOOT010000009.1"/>
</dbReference>
<dbReference type="SMART" id="SM00267">
    <property type="entry name" value="GGDEF"/>
    <property type="match status" value="1"/>
</dbReference>
<gene>
    <name evidence="2" type="ORF">H8S54_03825</name>
</gene>